<protein>
    <recommendedName>
        <fullName evidence="4">DUF2279 domain-containing protein</fullName>
    </recommendedName>
</protein>
<name>A0A512DUE5_9PROT</name>
<accession>A0A512DUE5</accession>
<comment type="caution">
    <text evidence="2">The sequence shown here is derived from an EMBL/GenBank/DDBJ whole genome shotgun (WGS) entry which is preliminary data.</text>
</comment>
<evidence type="ECO:0000313" key="2">
    <source>
        <dbReference type="EMBL" id="GEO40075.1"/>
    </source>
</evidence>
<gene>
    <name evidence="2" type="ORF">SAE02_42230</name>
</gene>
<dbReference type="RefSeq" id="WP_052831923.1">
    <property type="nucleotide sequence ID" value="NZ_JBNPXK010000011.1"/>
</dbReference>
<feature type="signal peptide" evidence="1">
    <location>
        <begin position="1"/>
        <end position="23"/>
    </location>
</feature>
<evidence type="ECO:0000313" key="3">
    <source>
        <dbReference type="Proteomes" id="UP000321523"/>
    </source>
</evidence>
<dbReference type="Proteomes" id="UP000321523">
    <property type="component" value="Unassembled WGS sequence"/>
</dbReference>
<evidence type="ECO:0000256" key="1">
    <source>
        <dbReference type="SAM" id="SignalP"/>
    </source>
</evidence>
<dbReference type="OrthoDB" id="8154365at2"/>
<evidence type="ECO:0008006" key="4">
    <source>
        <dbReference type="Google" id="ProtNLM"/>
    </source>
</evidence>
<keyword evidence="3" id="KW-1185">Reference proteome</keyword>
<dbReference type="EMBL" id="BJYZ01000019">
    <property type="protein sequence ID" value="GEO40075.1"/>
    <property type="molecule type" value="Genomic_DNA"/>
</dbReference>
<dbReference type="Pfam" id="PF10043">
    <property type="entry name" value="DUF2279"/>
    <property type="match status" value="1"/>
</dbReference>
<proteinExistence type="predicted"/>
<dbReference type="InterPro" id="IPR018736">
    <property type="entry name" value="DUF2279_periplasmic_lipo"/>
</dbReference>
<sequence>MIVLRDCFLFVALISHISTGVLAQADTRTITQTDGKPGWFSDWSKEDKALALNLGVGAAVLGWGFANWDYGSGGPRFQDEGWFDRETKEGGADKLGHLYTAYLFSHLFAGQYERWDFDKDQAIRWGALSSLGVTGLIEVGDAFSDRYGFSYQDMLFNTLGVAAGYLLWSVPELSRKIDLRVEYNPFTSGGYQSDITTDYERLSYLMAIKAEGFDFIENPYLKSLELHIGFRARNYDAYSERPDVDMRKQYLYVGIGLNLSKLLRPYVDTPVFNYFQMPYTYVPFTYQISGPP</sequence>
<feature type="chain" id="PRO_5022120319" description="DUF2279 domain-containing protein" evidence="1">
    <location>
        <begin position="24"/>
        <end position="292"/>
    </location>
</feature>
<keyword evidence="1" id="KW-0732">Signal</keyword>
<organism evidence="2 3">
    <name type="scientific">Skermanella aerolata</name>
    <dbReference type="NCBI Taxonomy" id="393310"/>
    <lineage>
        <taxon>Bacteria</taxon>
        <taxon>Pseudomonadati</taxon>
        <taxon>Pseudomonadota</taxon>
        <taxon>Alphaproteobacteria</taxon>
        <taxon>Rhodospirillales</taxon>
        <taxon>Azospirillaceae</taxon>
        <taxon>Skermanella</taxon>
    </lineage>
</organism>
<dbReference type="AlphaFoldDB" id="A0A512DUE5"/>
<reference evidence="2 3" key="1">
    <citation type="submission" date="2019-07" db="EMBL/GenBank/DDBJ databases">
        <title>Whole genome shotgun sequence of Skermanella aerolata NBRC 106429.</title>
        <authorList>
            <person name="Hosoyama A."/>
            <person name="Uohara A."/>
            <person name="Ohji S."/>
            <person name="Ichikawa N."/>
        </authorList>
    </citation>
    <scope>NUCLEOTIDE SEQUENCE [LARGE SCALE GENOMIC DNA]</scope>
    <source>
        <strain evidence="2 3">NBRC 106429</strain>
    </source>
</reference>